<name>A0A7W1WSM8_9BACL</name>
<reference evidence="1 2" key="1">
    <citation type="submission" date="2020-07" db="EMBL/GenBank/DDBJ databases">
        <authorList>
            <person name="Feng H."/>
        </authorList>
    </citation>
    <scope>NUCLEOTIDE SEQUENCE [LARGE SCALE GENOMIC DNA]</scope>
    <source>
        <strain evidence="2">s-10</strain>
    </source>
</reference>
<proteinExistence type="predicted"/>
<protein>
    <recommendedName>
        <fullName evidence="3">Nudix hydrolase domain-containing protein</fullName>
    </recommendedName>
</protein>
<dbReference type="Gene3D" id="3.90.79.10">
    <property type="entry name" value="Nucleoside Triphosphate Pyrophosphohydrolase"/>
    <property type="match status" value="1"/>
</dbReference>
<dbReference type="RefSeq" id="WP_181752576.1">
    <property type="nucleotide sequence ID" value="NZ_JACEIQ010000013.1"/>
</dbReference>
<evidence type="ECO:0000313" key="1">
    <source>
        <dbReference type="EMBL" id="MBA4495292.1"/>
    </source>
</evidence>
<dbReference type="Proteomes" id="UP000535491">
    <property type="component" value="Unassembled WGS sequence"/>
</dbReference>
<dbReference type="SUPFAM" id="SSF55811">
    <property type="entry name" value="Nudix"/>
    <property type="match status" value="1"/>
</dbReference>
<evidence type="ECO:0008006" key="3">
    <source>
        <dbReference type="Google" id="ProtNLM"/>
    </source>
</evidence>
<dbReference type="AlphaFoldDB" id="A0A7W1WSM8"/>
<gene>
    <name evidence="1" type="ORF">H1191_13350</name>
</gene>
<organism evidence="1 2">
    <name type="scientific">Paenactinomyces guangxiensis</name>
    <dbReference type="NCBI Taxonomy" id="1490290"/>
    <lineage>
        <taxon>Bacteria</taxon>
        <taxon>Bacillati</taxon>
        <taxon>Bacillota</taxon>
        <taxon>Bacilli</taxon>
        <taxon>Bacillales</taxon>
        <taxon>Thermoactinomycetaceae</taxon>
        <taxon>Paenactinomyces</taxon>
    </lineage>
</organism>
<dbReference type="InterPro" id="IPR015797">
    <property type="entry name" value="NUDIX_hydrolase-like_dom_sf"/>
</dbReference>
<comment type="caution">
    <text evidence="1">The sequence shown here is derived from an EMBL/GenBank/DDBJ whole genome shotgun (WGS) entry which is preliminary data.</text>
</comment>
<evidence type="ECO:0000313" key="2">
    <source>
        <dbReference type="Proteomes" id="UP000535491"/>
    </source>
</evidence>
<accession>A0A7W1WSM8</accession>
<sequence length="54" mass="6034">MGYMQGIRNWIGHRPHLLVGAHVLIINDKEQLLLQKCTKASWGLPGGLLIRGET</sequence>
<keyword evidence="2" id="KW-1185">Reference proteome</keyword>
<dbReference type="EMBL" id="JACEIQ010000013">
    <property type="protein sequence ID" value="MBA4495292.1"/>
    <property type="molecule type" value="Genomic_DNA"/>
</dbReference>